<accession>A0A1X1T921</accession>
<dbReference type="Pfam" id="PF12484">
    <property type="entry name" value="PPE-SVP"/>
    <property type="match status" value="1"/>
</dbReference>
<name>A0A1X1T921_9MYCO</name>
<evidence type="ECO:0000313" key="5">
    <source>
        <dbReference type="Proteomes" id="UP000467385"/>
    </source>
</evidence>
<evidence type="ECO:0000259" key="2">
    <source>
        <dbReference type="Pfam" id="PF00823"/>
    </source>
</evidence>
<keyword evidence="5" id="KW-1185">Reference proteome</keyword>
<dbReference type="InterPro" id="IPR000030">
    <property type="entry name" value="PPE_dom"/>
</dbReference>
<feature type="domain" description="PPE family C-terminal" evidence="3">
    <location>
        <begin position="346"/>
        <end position="426"/>
    </location>
</feature>
<evidence type="ECO:0000256" key="1">
    <source>
        <dbReference type="ARBA" id="ARBA00010652"/>
    </source>
</evidence>
<dbReference type="EMBL" id="AP022613">
    <property type="protein sequence ID" value="BBZ41211.1"/>
    <property type="molecule type" value="Genomic_DNA"/>
</dbReference>
<dbReference type="AlphaFoldDB" id="A0A1X1T921"/>
<dbReference type="Pfam" id="PF00823">
    <property type="entry name" value="PPE"/>
    <property type="match status" value="1"/>
</dbReference>
<dbReference type="PANTHER" id="PTHR46766">
    <property type="entry name" value="GLUTAMINE-RICH PROTEIN 2"/>
    <property type="match status" value="1"/>
</dbReference>
<dbReference type="GO" id="GO:0052572">
    <property type="term" value="P:response to host immune response"/>
    <property type="evidence" value="ECO:0007669"/>
    <property type="project" value="TreeGrafter"/>
</dbReference>
<dbReference type="FunFam" id="1.20.1260.20:FF:000001">
    <property type="entry name" value="PPE family protein PPE41"/>
    <property type="match status" value="1"/>
</dbReference>
<dbReference type="OrthoDB" id="4762052at2"/>
<proteinExistence type="inferred from homology"/>
<dbReference type="InterPro" id="IPR038332">
    <property type="entry name" value="PPE_sf"/>
</dbReference>
<organism evidence="4 5">
    <name type="scientific">Mycobacterium conspicuum</name>
    <dbReference type="NCBI Taxonomy" id="44010"/>
    <lineage>
        <taxon>Bacteria</taxon>
        <taxon>Bacillati</taxon>
        <taxon>Actinomycetota</taxon>
        <taxon>Actinomycetes</taxon>
        <taxon>Mycobacteriales</taxon>
        <taxon>Mycobacteriaceae</taxon>
        <taxon>Mycobacterium</taxon>
    </lineage>
</organism>
<protein>
    <submittedName>
        <fullName evidence="4">PPE family protein</fullName>
    </submittedName>
</protein>
<sequence length="431" mass="41778">MDFGALPPEVNSGRMYVGPGPGTLLAASAGWDALAAELHSAAAGYQTVITGLTDESWTGPSSASMVGAVAPYLQWMRTAATQCEEAASQATAAAAAYETAFAMTVPPPAIAANRVQLATLVATNLLGQNTPAIAATEAEYSEMWAQDATAMYTYAASSSAASAFKVFTSPPQTTSGLVAQAGAETAGKVQAASAQLISSVPQTLQSLATPGALSTSLGTSAASSPLSALSSLTGASGKTATKGASAGLGTLPGLATNLASSLSADAFTDVVGLGTDVIGLGSDGAGFGSDGGGLGMDGYGLSLDFEGAGSILGAEGVPGFETPGQLGGNLPLGNIGNLGGLGQGATAGLSQANSLGTLSVPPSWAEAVSNVTPLPALDANAMPGGYGAAPSAATAPVSKLPLGAMVGRESGGAVQRIGFRPSLIPHSPVAG</sequence>
<reference evidence="4 5" key="1">
    <citation type="journal article" date="2019" name="Emerg. Microbes Infect.">
        <title>Comprehensive subspecies identification of 175 nontuberculous mycobacteria species based on 7547 genomic profiles.</title>
        <authorList>
            <person name="Matsumoto Y."/>
            <person name="Kinjo T."/>
            <person name="Motooka D."/>
            <person name="Nabeya D."/>
            <person name="Jung N."/>
            <person name="Uechi K."/>
            <person name="Horii T."/>
            <person name="Iida T."/>
            <person name="Fujita J."/>
            <person name="Nakamura S."/>
        </authorList>
    </citation>
    <scope>NUCLEOTIDE SEQUENCE [LARGE SCALE GENOMIC DNA]</scope>
    <source>
        <strain evidence="4 5">JCM 14738</strain>
    </source>
</reference>
<evidence type="ECO:0000313" key="4">
    <source>
        <dbReference type="EMBL" id="BBZ41211.1"/>
    </source>
</evidence>
<dbReference type="InterPro" id="IPR022171">
    <property type="entry name" value="PPE_C"/>
</dbReference>
<comment type="similarity">
    <text evidence="1">Belongs to the mycobacterial PPE family.</text>
</comment>
<dbReference type="RefSeq" id="WP_085233667.1">
    <property type="nucleotide sequence ID" value="NZ_AP022613.1"/>
</dbReference>
<dbReference type="PANTHER" id="PTHR46766:SF1">
    <property type="entry name" value="GLUTAMINE-RICH PROTEIN 2"/>
    <property type="match status" value="1"/>
</dbReference>
<dbReference type="Gene3D" id="1.20.1260.20">
    <property type="entry name" value="PPE superfamily"/>
    <property type="match status" value="1"/>
</dbReference>
<dbReference type="Proteomes" id="UP000467385">
    <property type="component" value="Chromosome"/>
</dbReference>
<evidence type="ECO:0000259" key="3">
    <source>
        <dbReference type="Pfam" id="PF12484"/>
    </source>
</evidence>
<dbReference type="SUPFAM" id="SSF140459">
    <property type="entry name" value="PE/PPE dimer-like"/>
    <property type="match status" value="1"/>
</dbReference>
<gene>
    <name evidence="4" type="primary">PPE31_4</name>
    <name evidence="4" type="ORF">MCNS_42740</name>
</gene>
<feature type="domain" description="PPE" evidence="2">
    <location>
        <begin position="2"/>
        <end position="163"/>
    </location>
</feature>